<protein>
    <submittedName>
        <fullName evidence="1">Uncharacterized protein</fullName>
    </submittedName>
</protein>
<evidence type="ECO:0000313" key="2">
    <source>
        <dbReference type="Proteomes" id="UP001472677"/>
    </source>
</evidence>
<keyword evidence="2" id="KW-1185">Reference proteome</keyword>
<name>A0ABR2B9D6_9ROSI</name>
<dbReference type="PANTHER" id="PTHR36710:SF1">
    <property type="entry name" value="F14J9.2 PROTEIN"/>
    <property type="match status" value="1"/>
</dbReference>
<dbReference type="SUPFAM" id="SSF101148">
    <property type="entry name" value="Plant invertase/pectin methylesterase inhibitor"/>
    <property type="match status" value="1"/>
</dbReference>
<dbReference type="EMBL" id="JBBPBM010000150">
    <property type="protein sequence ID" value="KAK8503553.1"/>
    <property type="molecule type" value="Genomic_DNA"/>
</dbReference>
<dbReference type="SMART" id="SM00856">
    <property type="entry name" value="PMEI"/>
    <property type="match status" value="1"/>
</dbReference>
<comment type="caution">
    <text evidence="1">The sequence shown here is derived from an EMBL/GenBank/DDBJ whole genome shotgun (WGS) entry which is preliminary data.</text>
</comment>
<proteinExistence type="predicted"/>
<dbReference type="InterPro" id="IPR034086">
    <property type="entry name" value="PMEI_plant"/>
</dbReference>
<dbReference type="Gene3D" id="1.20.140.40">
    <property type="entry name" value="Invertase/pectin methylesterase inhibitor family protein"/>
    <property type="match status" value="1"/>
</dbReference>
<dbReference type="InterPro" id="IPR035513">
    <property type="entry name" value="Invertase/methylesterase_inhib"/>
</dbReference>
<dbReference type="PANTHER" id="PTHR36710">
    <property type="entry name" value="PECTINESTERASE INHIBITOR-LIKE"/>
    <property type="match status" value="1"/>
</dbReference>
<organism evidence="1 2">
    <name type="scientific">Hibiscus sabdariffa</name>
    <name type="common">roselle</name>
    <dbReference type="NCBI Taxonomy" id="183260"/>
    <lineage>
        <taxon>Eukaryota</taxon>
        <taxon>Viridiplantae</taxon>
        <taxon>Streptophyta</taxon>
        <taxon>Embryophyta</taxon>
        <taxon>Tracheophyta</taxon>
        <taxon>Spermatophyta</taxon>
        <taxon>Magnoliopsida</taxon>
        <taxon>eudicotyledons</taxon>
        <taxon>Gunneridae</taxon>
        <taxon>Pentapetalae</taxon>
        <taxon>rosids</taxon>
        <taxon>malvids</taxon>
        <taxon>Malvales</taxon>
        <taxon>Malvaceae</taxon>
        <taxon>Malvoideae</taxon>
        <taxon>Hibiscus</taxon>
    </lineage>
</organism>
<dbReference type="CDD" id="cd15797">
    <property type="entry name" value="PMEI"/>
    <property type="match status" value="1"/>
</dbReference>
<evidence type="ECO:0000313" key="1">
    <source>
        <dbReference type="EMBL" id="KAK8503553.1"/>
    </source>
</evidence>
<dbReference type="PROSITE" id="PS51257">
    <property type="entry name" value="PROKAR_LIPOPROTEIN"/>
    <property type="match status" value="1"/>
</dbReference>
<dbReference type="Proteomes" id="UP001472677">
    <property type="component" value="Unassembled WGS sequence"/>
</dbReference>
<sequence length="182" mass="19965">MSILKWFSSTATIILVVVACSSFNGGEADQALIERICKQSQDYGFCMSTLGNDPRSGTADLRGLALISTSLSIIQIQDTLSRLPDIIKQSTDPLAIHRLGVCQTDYNGSLVNFQGTYKAISDNGYYVAIDFVRNGTNQVIDCHNIFRREGPIATSPIAGDDMNVFKFAELILLAIDDLLHRK</sequence>
<reference evidence="1 2" key="1">
    <citation type="journal article" date="2024" name="G3 (Bethesda)">
        <title>Genome assembly of Hibiscus sabdariffa L. provides insights into metabolisms of medicinal natural products.</title>
        <authorList>
            <person name="Kim T."/>
        </authorList>
    </citation>
    <scope>NUCLEOTIDE SEQUENCE [LARGE SCALE GENOMIC DNA]</scope>
    <source>
        <strain evidence="1">TK-2024</strain>
        <tissue evidence="1">Old leaves</tissue>
    </source>
</reference>
<dbReference type="InterPro" id="IPR052421">
    <property type="entry name" value="PCW_Enzyme_Inhibitor"/>
</dbReference>
<accession>A0ABR2B9D6</accession>
<dbReference type="NCBIfam" id="TIGR01614">
    <property type="entry name" value="PME_inhib"/>
    <property type="match status" value="1"/>
</dbReference>
<gene>
    <name evidence="1" type="ORF">V6N12_000623</name>
</gene>
<dbReference type="InterPro" id="IPR006501">
    <property type="entry name" value="Pectinesterase_inhib_dom"/>
</dbReference>
<dbReference type="Pfam" id="PF04043">
    <property type="entry name" value="PMEI"/>
    <property type="match status" value="1"/>
</dbReference>